<dbReference type="GO" id="GO:0036498">
    <property type="term" value="P:IRE1-mediated unfolded protein response"/>
    <property type="evidence" value="ECO:0007669"/>
    <property type="project" value="EnsemblFungi"/>
</dbReference>
<feature type="domain" description="Spt20-like SEP" evidence="2">
    <location>
        <begin position="149"/>
        <end position="378"/>
    </location>
</feature>
<dbReference type="GO" id="GO:0000124">
    <property type="term" value="C:SAGA complex"/>
    <property type="evidence" value="ECO:0007669"/>
    <property type="project" value="EnsemblFungi"/>
</dbReference>
<dbReference type="PANTHER" id="PTHR13526">
    <property type="entry name" value="TRANSCRIPTION FACTOR SPT20 HOMOLOG"/>
    <property type="match status" value="1"/>
</dbReference>
<evidence type="ECO:0000256" key="1">
    <source>
        <dbReference type="SAM" id="MobiDB-lite"/>
    </source>
</evidence>
<evidence type="ECO:0000313" key="3">
    <source>
        <dbReference type="EMBL" id="CCE61110.1"/>
    </source>
</evidence>
<dbReference type="GO" id="GO:0003712">
    <property type="term" value="F:transcription coregulator activity"/>
    <property type="evidence" value="ECO:0007669"/>
    <property type="project" value="EnsemblFungi"/>
</dbReference>
<dbReference type="Pfam" id="PF12090">
    <property type="entry name" value="Spt20_SEP"/>
    <property type="match status" value="1"/>
</dbReference>
<dbReference type="KEGG" id="tpf:TPHA_0A00250"/>
<reference evidence="3 4" key="1">
    <citation type="journal article" date="2011" name="Proc. Natl. Acad. Sci. U.S.A.">
        <title>Evolutionary erosion of yeast sex chromosomes by mating-type switching accidents.</title>
        <authorList>
            <person name="Gordon J.L."/>
            <person name="Armisen D."/>
            <person name="Proux-Wera E."/>
            <person name="Oheigeartaigh S.S."/>
            <person name="Byrne K.P."/>
            <person name="Wolfe K.H."/>
        </authorList>
    </citation>
    <scope>NUCLEOTIDE SEQUENCE [LARGE SCALE GENOMIC DNA]</scope>
    <source>
        <strain evidence="4">ATCC 24235 / CBS 4417 / NBRC 1672 / NRRL Y-8282 / UCD 70-5</strain>
    </source>
</reference>
<feature type="compositionally biased region" description="Polar residues" evidence="1">
    <location>
        <begin position="249"/>
        <end position="275"/>
    </location>
</feature>
<feature type="region of interest" description="Disordered" evidence="1">
    <location>
        <begin position="246"/>
        <end position="309"/>
    </location>
</feature>
<feature type="compositionally biased region" description="Low complexity" evidence="1">
    <location>
        <begin position="620"/>
        <end position="643"/>
    </location>
</feature>
<feature type="compositionally biased region" description="Basic residues" evidence="1">
    <location>
        <begin position="610"/>
        <end position="619"/>
    </location>
</feature>
<dbReference type="Proteomes" id="UP000005666">
    <property type="component" value="Chromosome 1"/>
</dbReference>
<gene>
    <name evidence="3" type="primary">TPHA0A00250</name>
    <name evidence="3" type="ordered locus">TPHA_0A00250</name>
</gene>
<dbReference type="eggNOG" id="ENOG502QS30">
    <property type="taxonomic scope" value="Eukaryota"/>
</dbReference>
<evidence type="ECO:0000313" key="4">
    <source>
        <dbReference type="Proteomes" id="UP000005666"/>
    </source>
</evidence>
<name>G8BMI2_TETPH</name>
<dbReference type="GO" id="GO:0006325">
    <property type="term" value="P:chromatin organization"/>
    <property type="evidence" value="ECO:0007669"/>
    <property type="project" value="EnsemblFungi"/>
</dbReference>
<organism evidence="3 4">
    <name type="scientific">Tetrapisispora phaffii (strain ATCC 24235 / CBS 4417 / NBRC 1672 / NRRL Y-8282 / UCD 70-5)</name>
    <name type="common">Yeast</name>
    <name type="synonym">Fabospora phaffii</name>
    <dbReference type="NCBI Taxonomy" id="1071381"/>
    <lineage>
        <taxon>Eukaryota</taxon>
        <taxon>Fungi</taxon>
        <taxon>Dikarya</taxon>
        <taxon>Ascomycota</taxon>
        <taxon>Saccharomycotina</taxon>
        <taxon>Saccharomycetes</taxon>
        <taxon>Saccharomycetales</taxon>
        <taxon>Saccharomycetaceae</taxon>
        <taxon>Tetrapisispora</taxon>
    </lineage>
</organism>
<dbReference type="HOGENOM" id="CLU_431618_0_0_1"/>
<dbReference type="GeneID" id="11532641"/>
<dbReference type="InterPro" id="IPR046468">
    <property type="entry name" value="Spt20-like_SEP"/>
</dbReference>
<dbReference type="STRING" id="1071381.G8BMI2"/>
<proteinExistence type="predicted"/>
<dbReference type="EMBL" id="HE612856">
    <property type="protein sequence ID" value="CCE61110.1"/>
    <property type="molecule type" value="Genomic_DNA"/>
</dbReference>
<evidence type="ECO:0000259" key="2">
    <source>
        <dbReference type="Pfam" id="PF12090"/>
    </source>
</evidence>
<dbReference type="RefSeq" id="XP_003683544.1">
    <property type="nucleotide sequence ID" value="XM_003683496.1"/>
</dbReference>
<dbReference type="InterPro" id="IPR021950">
    <property type="entry name" value="Spt20"/>
</dbReference>
<accession>G8BMI2</accession>
<dbReference type="AlphaFoldDB" id="G8BMI2"/>
<sequence length="643" mass="72167">MENANLANFPLGVPVNQANQMNRQIDTSNNNMMSPSGQSPLQQQIFGSPVNRPQQLNQNQQLKNVPASTNINNNVPSVPQMQANQKYASQNISPQQQMLQQKILQQKKQQQAMINYENQFHQMSMTINKKPKRLYNFVEDINSILQKYKQYKPSFEFHIFENNYKICAPANTRLQQQQKSPELNSEGLILTKNNPMLKEFLEYVARSRIPEAIMEVLKDCNIQFYEGNLILQVYDHTNTVDIKTKENKATANTPSSATQPDQNTNGPGNNVDNVKSTTSVNATTDSTNDNNNKNSNDNRTNMQKIDNSTTIKRPRVYRTLLRPNDLTTYCDMMTYADQSRFSDSIYQLLEAELLAITKRNILLDVPLNPYGYKDNLEADAFIEPIKVNDDPKDVRFCHREVSNIPGSKGVVGHIEQFEELPQRSSNYEQLMLIAADRTTSSTLSTLAIALTKQALGSSNNKSSLKNNSALEEDYVDNKLNGEATGKNSNKAKIAAAAANANNHNDNNQFSRIKFIEQWKLNKKKMTENPKNNSKQNFFNMKISMTSNSSTNIQNMSEQDGYKPSAKQAQGKQTKGRGAAKRVANSTTGANPKAKKPRKNAKKADGETQAKKKRVTKKKQAAGASNTKATKANNKANASNTKTK</sequence>
<dbReference type="GO" id="GO:0006357">
    <property type="term" value="P:regulation of transcription by RNA polymerase II"/>
    <property type="evidence" value="ECO:0007669"/>
    <property type="project" value="EnsemblFungi"/>
</dbReference>
<dbReference type="OrthoDB" id="1932706at2759"/>
<dbReference type="GO" id="GO:0046695">
    <property type="term" value="C:SLIK (SAGA-like) complex"/>
    <property type="evidence" value="ECO:0007669"/>
    <property type="project" value="EnsemblFungi"/>
</dbReference>
<dbReference type="OMA" id="YDHTNTV"/>
<dbReference type="PANTHER" id="PTHR13526:SF8">
    <property type="entry name" value="TRANSCRIPTION FACTOR SPT20 HOMOLOG"/>
    <property type="match status" value="1"/>
</dbReference>
<protein>
    <recommendedName>
        <fullName evidence="2">Spt20-like SEP domain-containing protein</fullName>
    </recommendedName>
</protein>
<feature type="compositionally biased region" description="Low complexity" evidence="1">
    <location>
        <begin position="276"/>
        <end position="301"/>
    </location>
</feature>
<keyword evidence="4" id="KW-1185">Reference proteome</keyword>
<feature type="region of interest" description="Disordered" evidence="1">
    <location>
        <begin position="550"/>
        <end position="643"/>
    </location>
</feature>